<dbReference type="EMBL" id="CCXQ01000133">
    <property type="protein sequence ID" value="CEH11192.1"/>
    <property type="molecule type" value="Genomic_DNA"/>
</dbReference>
<accession>A0A098GME2</accession>
<sequence length="40" mass="4481">MLQSAGGVQLIGMMCRVSALAIRLDRWALTFHWCDMTNAI</sequence>
<proteinExistence type="predicted"/>
<gene>
    <name evidence="1" type="ORF">ANAPHAGO_00013</name>
</gene>
<protein>
    <submittedName>
        <fullName evidence="1">Uncharacterized protein</fullName>
    </submittedName>
</protein>
<dbReference type="Proteomes" id="UP000055047">
    <property type="component" value="Unassembled WGS sequence"/>
</dbReference>
<organism evidence="1 2">
    <name type="scientific">Anaplasma phagocytophilum</name>
    <name type="common">Ehrlichia phagocytophila</name>
    <dbReference type="NCBI Taxonomy" id="948"/>
    <lineage>
        <taxon>Bacteria</taxon>
        <taxon>Pseudomonadati</taxon>
        <taxon>Pseudomonadota</taxon>
        <taxon>Alphaproteobacteria</taxon>
        <taxon>Rickettsiales</taxon>
        <taxon>Anaplasmataceae</taxon>
        <taxon>Anaplasma</taxon>
        <taxon>phagocytophilum group</taxon>
    </lineage>
</organism>
<dbReference type="AlphaFoldDB" id="A0A098GME2"/>
<evidence type="ECO:0000313" key="1">
    <source>
        <dbReference type="EMBL" id="CEH11192.1"/>
    </source>
</evidence>
<reference evidence="1 2" key="1">
    <citation type="submission" date="2014-09" db="EMBL/GenBank/DDBJ databases">
        <authorList>
            <person name="Loux Valentin"/>
            <person name="Dugat Thibaut"/>
        </authorList>
    </citation>
    <scope>NUCLEOTIDE SEQUENCE [LARGE SCALE GENOMIC DNA]</scope>
    <source>
        <strain evidence="1 2">BOV-10_179</strain>
    </source>
</reference>
<name>A0A098GME2_ANAPH</name>
<evidence type="ECO:0000313" key="2">
    <source>
        <dbReference type="Proteomes" id="UP000055047"/>
    </source>
</evidence>